<proteinExistence type="predicted"/>
<keyword evidence="1" id="KW-0472">Membrane</keyword>
<protein>
    <submittedName>
        <fullName evidence="2">Uncharacterized protein</fullName>
    </submittedName>
</protein>
<dbReference type="EMBL" id="MN739920">
    <property type="protein sequence ID" value="QHT77702.1"/>
    <property type="molecule type" value="Genomic_DNA"/>
</dbReference>
<dbReference type="AlphaFoldDB" id="A0A6C0HAR8"/>
<keyword evidence="1" id="KW-0812">Transmembrane</keyword>
<feature type="transmembrane region" description="Helical" evidence="1">
    <location>
        <begin position="124"/>
        <end position="142"/>
    </location>
</feature>
<evidence type="ECO:0000313" key="2">
    <source>
        <dbReference type="EMBL" id="QHT77702.1"/>
    </source>
</evidence>
<accession>A0A6C0HAR8</accession>
<sequence>MELNFISIIYLFLRLSPFILVCFFALASLFNQDFKGLIYLVGLIVTCFISILVGMPLKSTIEELNKLIVSPNPTGKPFICSDMITLGNAPLFNLPIGQTIFGFTFAYLLSIITNPKHNYVSQNIPTLIFFPVIILFDMIWNFRNGCFVLELPIALGIGFGFGWLWGYIIESSKMTNLLYFNKISGASECSRPTKSTFTCKVYKNGQLISKNMASR</sequence>
<organism evidence="2">
    <name type="scientific">viral metagenome</name>
    <dbReference type="NCBI Taxonomy" id="1070528"/>
    <lineage>
        <taxon>unclassified sequences</taxon>
        <taxon>metagenomes</taxon>
        <taxon>organismal metagenomes</taxon>
    </lineage>
</organism>
<keyword evidence="1" id="KW-1133">Transmembrane helix</keyword>
<feature type="transmembrane region" description="Helical" evidence="1">
    <location>
        <begin position="91"/>
        <end position="112"/>
    </location>
</feature>
<name>A0A6C0HAR8_9ZZZZ</name>
<reference evidence="2" key="1">
    <citation type="journal article" date="2020" name="Nature">
        <title>Giant virus diversity and host interactions through global metagenomics.</title>
        <authorList>
            <person name="Schulz F."/>
            <person name="Roux S."/>
            <person name="Paez-Espino D."/>
            <person name="Jungbluth S."/>
            <person name="Walsh D.A."/>
            <person name="Denef V.J."/>
            <person name="McMahon K.D."/>
            <person name="Konstantinidis K.T."/>
            <person name="Eloe-Fadrosh E.A."/>
            <person name="Kyrpides N.C."/>
            <person name="Woyke T."/>
        </authorList>
    </citation>
    <scope>NUCLEOTIDE SEQUENCE</scope>
    <source>
        <strain evidence="2">GVMAG-M-3300023179-90</strain>
    </source>
</reference>
<feature type="transmembrane region" description="Helical" evidence="1">
    <location>
        <begin position="37"/>
        <end position="57"/>
    </location>
</feature>
<evidence type="ECO:0000256" key="1">
    <source>
        <dbReference type="SAM" id="Phobius"/>
    </source>
</evidence>
<feature type="transmembrane region" description="Helical" evidence="1">
    <location>
        <begin position="6"/>
        <end position="30"/>
    </location>
</feature>
<feature type="transmembrane region" description="Helical" evidence="1">
    <location>
        <begin position="148"/>
        <end position="169"/>
    </location>
</feature>